<gene>
    <name evidence="2" type="ORF">HND93_11870</name>
</gene>
<name>A0ABX2T819_9PROT</name>
<evidence type="ECO:0000313" key="3">
    <source>
        <dbReference type="Proteomes" id="UP000584642"/>
    </source>
</evidence>
<feature type="transmembrane region" description="Helical" evidence="1">
    <location>
        <begin position="162"/>
        <end position="180"/>
    </location>
</feature>
<feature type="transmembrane region" description="Helical" evidence="1">
    <location>
        <begin position="30"/>
        <end position="50"/>
    </location>
</feature>
<comment type="caution">
    <text evidence="2">The sequence shown here is derived from an EMBL/GenBank/DDBJ whole genome shotgun (WGS) entry which is preliminary data.</text>
</comment>
<feature type="transmembrane region" description="Helical" evidence="1">
    <location>
        <begin position="62"/>
        <end position="81"/>
    </location>
</feature>
<protein>
    <recommendedName>
        <fullName evidence="4">DUF2029 domain-containing protein</fullName>
    </recommendedName>
</protein>
<evidence type="ECO:0000313" key="2">
    <source>
        <dbReference type="EMBL" id="NYZ20413.1"/>
    </source>
</evidence>
<keyword evidence="1" id="KW-1133">Transmembrane helix</keyword>
<accession>A0ABX2T819</accession>
<feature type="transmembrane region" description="Helical" evidence="1">
    <location>
        <begin position="134"/>
        <end position="155"/>
    </location>
</feature>
<feature type="transmembrane region" description="Helical" evidence="1">
    <location>
        <begin position="320"/>
        <end position="345"/>
    </location>
</feature>
<dbReference type="RefSeq" id="WP_180282164.1">
    <property type="nucleotide sequence ID" value="NZ_JABFDB010000006.1"/>
</dbReference>
<dbReference type="EMBL" id="JABFDB010000006">
    <property type="protein sequence ID" value="NYZ20413.1"/>
    <property type="molecule type" value="Genomic_DNA"/>
</dbReference>
<sequence>MPPVALLLSLITVLPSLPVALNSGGVPGAVLYAALVPASLATLAIVEGIPELAERVRRFERAIVALAILALVAAFAVRYPMSQAGLLGLGTDRDEALDLGVGLILEGRFPYHARTYMGVPLTPLPGALLLASPFHLMGAAAWQNLLWMPVGLILLVDAARGLRVRVPLAVVALFGNLTVLQDHMHGGDLGVNSVYAAAALWLVHRAGSAEAPRPWILVSTAAVLAVAVVSRPVFAVVAIAGAAFVVGRQGPRAGAVFAAVLAAVAAALLLPFLLYDPAAVLPRHLLSKLPPGWLGPAFAMAAAGLLVAALPALRPVTGIPALYGTVAAGLGVMLAVPVGVGWLGWARTVEYAAPACQFAALALLPSCRVTENPLKAMSIRAMVTACRRR</sequence>
<reference evidence="2 3" key="1">
    <citation type="submission" date="2020-05" db="EMBL/GenBank/DDBJ databases">
        <title>Azospirillum oleiclasticum sp. nov, a nitrogen-fixing and heavy crude oil-emulsifying bacterium isolated from the crude oil of Yumen Oilfield.</title>
        <authorList>
            <person name="Wu D."/>
            <person name="Cai M."/>
            <person name="Zhang X."/>
        </authorList>
    </citation>
    <scope>NUCLEOTIDE SEQUENCE [LARGE SCALE GENOMIC DNA]</scope>
    <source>
        <strain evidence="2 3">ROY-1-1-2</strain>
    </source>
</reference>
<organism evidence="2 3">
    <name type="scientific">Azospirillum oleiclasticum</name>
    <dbReference type="NCBI Taxonomy" id="2735135"/>
    <lineage>
        <taxon>Bacteria</taxon>
        <taxon>Pseudomonadati</taxon>
        <taxon>Pseudomonadota</taxon>
        <taxon>Alphaproteobacteria</taxon>
        <taxon>Rhodospirillales</taxon>
        <taxon>Azospirillaceae</taxon>
        <taxon>Azospirillum</taxon>
    </lineage>
</organism>
<keyword evidence="1" id="KW-0812">Transmembrane</keyword>
<evidence type="ECO:0000256" key="1">
    <source>
        <dbReference type="SAM" id="Phobius"/>
    </source>
</evidence>
<feature type="transmembrane region" description="Helical" evidence="1">
    <location>
        <begin position="215"/>
        <end position="246"/>
    </location>
</feature>
<feature type="transmembrane region" description="Helical" evidence="1">
    <location>
        <begin position="351"/>
        <end position="370"/>
    </location>
</feature>
<keyword evidence="1" id="KW-0472">Membrane</keyword>
<proteinExistence type="predicted"/>
<evidence type="ECO:0008006" key="4">
    <source>
        <dbReference type="Google" id="ProtNLM"/>
    </source>
</evidence>
<keyword evidence="3" id="KW-1185">Reference proteome</keyword>
<dbReference type="Proteomes" id="UP000584642">
    <property type="component" value="Unassembled WGS sequence"/>
</dbReference>
<feature type="transmembrane region" description="Helical" evidence="1">
    <location>
        <begin position="253"/>
        <end position="273"/>
    </location>
</feature>
<feature type="transmembrane region" description="Helical" evidence="1">
    <location>
        <begin position="293"/>
        <end position="313"/>
    </location>
</feature>